<dbReference type="Gene3D" id="1.20.1250.20">
    <property type="entry name" value="MFS general substrate transporter like domains"/>
    <property type="match status" value="1"/>
</dbReference>
<feature type="transmembrane region" description="Helical" evidence="6">
    <location>
        <begin position="314"/>
        <end position="331"/>
    </location>
</feature>
<feature type="transmembrane region" description="Helical" evidence="6">
    <location>
        <begin position="142"/>
        <end position="165"/>
    </location>
</feature>
<dbReference type="InterPro" id="IPR011701">
    <property type="entry name" value="MFS"/>
</dbReference>
<dbReference type="Pfam" id="PF07690">
    <property type="entry name" value="MFS_1"/>
    <property type="match status" value="1"/>
</dbReference>
<dbReference type="GO" id="GO:0005886">
    <property type="term" value="C:plasma membrane"/>
    <property type="evidence" value="ECO:0007669"/>
    <property type="project" value="UniProtKB-SubCell"/>
</dbReference>
<accession>A0AAU7DV76</accession>
<sequence>MSLSNSKTKTNISANQAALLVGLIIAVVAFQLNATMLNPAVEQMQSELSATTAQIGFATAFFFLSKAIFQIFMPRLSDMVGRRRIMTISLAVLAVGTVISMVAPSVGWLYLGRAIQGVCGPVFTVALLILREASRSEKEYGTKLGLVIAINGGVAGLDVILGGWLSDNWGFRSIFAFTLLVTLLALVATRMWIPESAPSRGQRMDWVGVFFIAIFFIGLSWVVGGDPFLPFPSVWTAVYAVITVLSIIAFVIHERRTAHPLIPADQLGNRAIWAMPLTTILTLTGIMAVVNLIVPSYTQNATAGWSMSATTASLLFMTPFAIIGWIVGPFAGRLAGTVGYKRLLQIGLASSVGVLALLALFGLHNQWAFGILIFLLGVTYAGVTNVMLNGLGITLSPKSAPGLLPGLNGASFGIGAGLSFTILGRLVTAGSPVGSDSAAGYQLALWVSVGIVALAMLATVLLPTPKPLEEEDNGTSPAETVGGNSK</sequence>
<gene>
    <name evidence="8" type="ORF">V5R04_13290</name>
</gene>
<protein>
    <submittedName>
        <fullName evidence="8">MFS transporter</fullName>
    </submittedName>
</protein>
<keyword evidence="4 6" id="KW-0472">Membrane</keyword>
<feature type="transmembrane region" description="Helical" evidence="6">
    <location>
        <begin position="272"/>
        <end position="294"/>
    </location>
</feature>
<keyword evidence="2 6" id="KW-0812">Transmembrane</keyword>
<dbReference type="SUPFAM" id="SSF103473">
    <property type="entry name" value="MFS general substrate transporter"/>
    <property type="match status" value="1"/>
</dbReference>
<keyword evidence="3 6" id="KW-1133">Transmembrane helix</keyword>
<feature type="compositionally biased region" description="Polar residues" evidence="5">
    <location>
        <begin position="474"/>
        <end position="486"/>
    </location>
</feature>
<dbReference type="PROSITE" id="PS50850">
    <property type="entry name" value="MFS"/>
    <property type="match status" value="1"/>
</dbReference>
<feature type="transmembrane region" description="Helical" evidence="6">
    <location>
        <begin position="443"/>
        <end position="462"/>
    </location>
</feature>
<dbReference type="PANTHER" id="PTHR42718:SF35">
    <property type="entry name" value="BLL0718 PROTEIN"/>
    <property type="match status" value="1"/>
</dbReference>
<evidence type="ECO:0000313" key="8">
    <source>
        <dbReference type="EMBL" id="XBH21177.1"/>
    </source>
</evidence>
<dbReference type="AlphaFoldDB" id="A0AAU7DV76"/>
<feature type="transmembrane region" description="Helical" evidence="6">
    <location>
        <begin position="205"/>
        <end position="223"/>
    </location>
</feature>
<feature type="transmembrane region" description="Helical" evidence="6">
    <location>
        <begin position="367"/>
        <end position="391"/>
    </location>
</feature>
<dbReference type="InterPro" id="IPR020846">
    <property type="entry name" value="MFS_dom"/>
</dbReference>
<feature type="transmembrane region" description="Helical" evidence="6">
    <location>
        <begin position="52"/>
        <end position="73"/>
    </location>
</feature>
<feature type="transmembrane region" description="Helical" evidence="6">
    <location>
        <begin position="229"/>
        <end position="252"/>
    </location>
</feature>
<name>A0AAU7DV76_9MICO</name>
<feature type="transmembrane region" description="Helical" evidence="6">
    <location>
        <begin position="171"/>
        <end position="193"/>
    </location>
</feature>
<evidence type="ECO:0000256" key="3">
    <source>
        <dbReference type="ARBA" id="ARBA00022989"/>
    </source>
</evidence>
<evidence type="ECO:0000256" key="4">
    <source>
        <dbReference type="ARBA" id="ARBA00023136"/>
    </source>
</evidence>
<evidence type="ECO:0000256" key="5">
    <source>
        <dbReference type="SAM" id="MobiDB-lite"/>
    </source>
</evidence>
<feature type="transmembrane region" description="Helical" evidence="6">
    <location>
        <begin position="12"/>
        <end position="32"/>
    </location>
</feature>
<dbReference type="InterPro" id="IPR036259">
    <property type="entry name" value="MFS_trans_sf"/>
</dbReference>
<comment type="subcellular location">
    <subcellularLocation>
        <location evidence="1">Cell membrane</location>
        <topology evidence="1">Multi-pass membrane protein</topology>
    </subcellularLocation>
</comment>
<evidence type="ECO:0000256" key="1">
    <source>
        <dbReference type="ARBA" id="ARBA00004651"/>
    </source>
</evidence>
<dbReference type="PANTHER" id="PTHR42718">
    <property type="entry name" value="MAJOR FACILITATOR SUPERFAMILY MULTIDRUG TRANSPORTER MFSC"/>
    <property type="match status" value="1"/>
</dbReference>
<feature type="transmembrane region" description="Helical" evidence="6">
    <location>
        <begin position="110"/>
        <end position="130"/>
    </location>
</feature>
<feature type="domain" description="Major facilitator superfamily (MFS) profile" evidence="7">
    <location>
        <begin position="19"/>
        <end position="467"/>
    </location>
</feature>
<dbReference type="EMBL" id="CP146203">
    <property type="protein sequence ID" value="XBH21177.1"/>
    <property type="molecule type" value="Genomic_DNA"/>
</dbReference>
<feature type="region of interest" description="Disordered" evidence="5">
    <location>
        <begin position="466"/>
        <end position="486"/>
    </location>
</feature>
<feature type="transmembrane region" description="Helical" evidence="6">
    <location>
        <begin position="343"/>
        <end position="361"/>
    </location>
</feature>
<reference evidence="8" key="1">
    <citation type="submission" date="2024-02" db="EMBL/GenBank/DDBJ databases">
        <title>Tomenella chthoni gen. nov. sp. nov., a member of the family Jonesiaceae isolated from bat guano.</title>
        <authorList>
            <person name="Miller S.L."/>
            <person name="King J."/>
            <person name="Sankaranarayanan K."/>
            <person name="Lawson P.A."/>
        </authorList>
    </citation>
    <scope>NUCLEOTIDE SEQUENCE</scope>
    <source>
        <strain evidence="8">BS-20</strain>
    </source>
</reference>
<organism evidence="8">
    <name type="scientific">Jonesiaceae bacterium BS-20</name>
    <dbReference type="NCBI Taxonomy" id="3120821"/>
    <lineage>
        <taxon>Bacteria</taxon>
        <taxon>Bacillati</taxon>
        <taxon>Actinomycetota</taxon>
        <taxon>Actinomycetes</taxon>
        <taxon>Micrococcales</taxon>
        <taxon>Jonesiaceae</taxon>
    </lineage>
</organism>
<dbReference type="Gene3D" id="1.20.1720.10">
    <property type="entry name" value="Multidrug resistance protein D"/>
    <property type="match status" value="1"/>
</dbReference>
<dbReference type="GO" id="GO:0022857">
    <property type="term" value="F:transmembrane transporter activity"/>
    <property type="evidence" value="ECO:0007669"/>
    <property type="project" value="InterPro"/>
</dbReference>
<evidence type="ECO:0000259" key="7">
    <source>
        <dbReference type="PROSITE" id="PS50850"/>
    </source>
</evidence>
<feature type="transmembrane region" description="Helical" evidence="6">
    <location>
        <begin position="403"/>
        <end position="423"/>
    </location>
</feature>
<feature type="transmembrane region" description="Helical" evidence="6">
    <location>
        <begin position="85"/>
        <end position="104"/>
    </location>
</feature>
<proteinExistence type="predicted"/>
<evidence type="ECO:0000256" key="2">
    <source>
        <dbReference type="ARBA" id="ARBA00022692"/>
    </source>
</evidence>
<evidence type="ECO:0000256" key="6">
    <source>
        <dbReference type="SAM" id="Phobius"/>
    </source>
</evidence>